<evidence type="ECO:0000256" key="1">
    <source>
        <dbReference type="ARBA" id="ARBA00004370"/>
    </source>
</evidence>
<comment type="subcellular location">
    <subcellularLocation>
        <location evidence="1">Membrane</location>
    </subcellularLocation>
</comment>
<evidence type="ECO:0000313" key="4">
    <source>
        <dbReference type="Proteomes" id="UP000826271"/>
    </source>
</evidence>
<dbReference type="EMBL" id="WHWC01000002">
    <property type="protein sequence ID" value="KAG8387438.1"/>
    <property type="molecule type" value="Genomic_DNA"/>
</dbReference>
<comment type="caution">
    <text evidence="3">The sequence shown here is derived from an EMBL/GenBank/DDBJ whole genome shotgun (WGS) entry which is preliminary data.</text>
</comment>
<dbReference type="GO" id="GO:0005886">
    <property type="term" value="C:plasma membrane"/>
    <property type="evidence" value="ECO:0007669"/>
    <property type="project" value="TreeGrafter"/>
</dbReference>
<dbReference type="PANTHER" id="PTHR31415:SF130">
    <property type="entry name" value="NDR1_HIN1-LIKE PROTEIN 6"/>
    <property type="match status" value="1"/>
</dbReference>
<dbReference type="Proteomes" id="UP000826271">
    <property type="component" value="Unassembled WGS sequence"/>
</dbReference>
<dbReference type="GO" id="GO:0009506">
    <property type="term" value="C:plasmodesma"/>
    <property type="evidence" value="ECO:0007669"/>
    <property type="project" value="TreeGrafter"/>
</dbReference>
<evidence type="ECO:0000313" key="3">
    <source>
        <dbReference type="EMBL" id="KAG8387438.1"/>
    </source>
</evidence>
<organism evidence="3 4">
    <name type="scientific">Buddleja alternifolia</name>
    <dbReference type="NCBI Taxonomy" id="168488"/>
    <lineage>
        <taxon>Eukaryota</taxon>
        <taxon>Viridiplantae</taxon>
        <taxon>Streptophyta</taxon>
        <taxon>Embryophyta</taxon>
        <taxon>Tracheophyta</taxon>
        <taxon>Spermatophyta</taxon>
        <taxon>Magnoliopsida</taxon>
        <taxon>eudicotyledons</taxon>
        <taxon>Gunneridae</taxon>
        <taxon>Pentapetalae</taxon>
        <taxon>asterids</taxon>
        <taxon>lamiids</taxon>
        <taxon>Lamiales</taxon>
        <taxon>Scrophulariaceae</taxon>
        <taxon>Buddlejeae</taxon>
        <taxon>Buddleja</taxon>
    </lineage>
</organism>
<accession>A0AAV6XYC9</accession>
<protein>
    <submittedName>
        <fullName evidence="3">Uncharacterized protein</fullName>
    </submittedName>
</protein>
<dbReference type="GO" id="GO:0098542">
    <property type="term" value="P:defense response to other organism"/>
    <property type="evidence" value="ECO:0007669"/>
    <property type="project" value="InterPro"/>
</dbReference>
<dbReference type="InterPro" id="IPR044839">
    <property type="entry name" value="NDR1-like"/>
</dbReference>
<dbReference type="PANTHER" id="PTHR31415">
    <property type="entry name" value="OS05G0367900 PROTEIN"/>
    <property type="match status" value="1"/>
</dbReference>
<sequence>MTLAYDHIQAVIFYKSDSLSETMIPPFSQGTKNETSLAARFAAAGSFVDNSVSNGVNGERGRNGNVEFNLRMISRVRFRAKAWRARSRFLKVFCGNLVVGIPSNGRSGMLTGRPRQCRVGI</sequence>
<proteinExistence type="predicted"/>
<reference evidence="3" key="1">
    <citation type="submission" date="2019-10" db="EMBL/GenBank/DDBJ databases">
        <authorList>
            <person name="Zhang R."/>
            <person name="Pan Y."/>
            <person name="Wang J."/>
            <person name="Ma R."/>
            <person name="Yu S."/>
        </authorList>
    </citation>
    <scope>NUCLEOTIDE SEQUENCE</scope>
    <source>
        <strain evidence="3">LA-IB0</strain>
        <tissue evidence="3">Leaf</tissue>
    </source>
</reference>
<keyword evidence="4" id="KW-1185">Reference proteome</keyword>
<dbReference type="AlphaFoldDB" id="A0AAV6XYC9"/>
<name>A0AAV6XYC9_9LAMI</name>
<keyword evidence="2" id="KW-0472">Membrane</keyword>
<evidence type="ECO:0000256" key="2">
    <source>
        <dbReference type="ARBA" id="ARBA00023136"/>
    </source>
</evidence>
<gene>
    <name evidence="3" type="ORF">BUALT_Bualt02G0021400</name>
</gene>